<dbReference type="AlphaFoldDB" id="A0A1Y0B2S6"/>
<gene>
    <name evidence="1" type="ORF">AEK19_MT1509</name>
</gene>
<protein>
    <submittedName>
        <fullName evidence="1">Uncharacterized protein</fullName>
    </submittedName>
</protein>
<keyword evidence="1" id="KW-0496">Mitochondrion</keyword>
<dbReference type="EMBL" id="KY774314">
    <property type="protein sequence ID" value="ART31700.1"/>
    <property type="molecule type" value="Genomic_DNA"/>
</dbReference>
<name>A0A1Y0B2S6_9LAMI</name>
<sequence>MSKVVGLIIVSNKKKLEAYLHDLLKVASMASTKITQTWINGYLLHFL</sequence>
<accession>A0A1Y0B2S6</accession>
<geneLocation type="mitochondrion" evidence="1"/>
<organism evidence="1">
    <name type="scientific">Utricularia reniformis</name>
    <dbReference type="NCBI Taxonomy" id="192314"/>
    <lineage>
        <taxon>Eukaryota</taxon>
        <taxon>Viridiplantae</taxon>
        <taxon>Streptophyta</taxon>
        <taxon>Embryophyta</taxon>
        <taxon>Tracheophyta</taxon>
        <taxon>Spermatophyta</taxon>
        <taxon>Magnoliopsida</taxon>
        <taxon>eudicotyledons</taxon>
        <taxon>Gunneridae</taxon>
        <taxon>Pentapetalae</taxon>
        <taxon>asterids</taxon>
        <taxon>lamiids</taxon>
        <taxon>Lamiales</taxon>
        <taxon>Lentibulariaceae</taxon>
        <taxon>Utricularia</taxon>
    </lineage>
</organism>
<proteinExistence type="predicted"/>
<reference evidence="1" key="1">
    <citation type="submission" date="2017-03" db="EMBL/GenBank/DDBJ databases">
        <title>The mitochondrial genome of the carnivorous plant Utricularia reniformis (Lentibulariaceae): structure, comparative analysis and evolutionary landmarks.</title>
        <authorList>
            <person name="Silva S.R."/>
            <person name="Alvarenga D.O."/>
            <person name="Michael T.P."/>
            <person name="Miranda V.F.O."/>
            <person name="Varani A.M."/>
        </authorList>
    </citation>
    <scope>NUCLEOTIDE SEQUENCE</scope>
</reference>
<evidence type="ECO:0000313" key="1">
    <source>
        <dbReference type="EMBL" id="ART31700.1"/>
    </source>
</evidence>